<reference evidence="2 3" key="1">
    <citation type="journal article" date="2018" name="Nat. Ecol. Evol.">
        <title>Pezizomycetes genomes reveal the molecular basis of ectomycorrhizal truffle lifestyle.</title>
        <authorList>
            <person name="Murat C."/>
            <person name="Payen T."/>
            <person name="Noel B."/>
            <person name="Kuo A."/>
            <person name="Morin E."/>
            <person name="Chen J."/>
            <person name="Kohler A."/>
            <person name="Krizsan K."/>
            <person name="Balestrini R."/>
            <person name="Da Silva C."/>
            <person name="Montanini B."/>
            <person name="Hainaut M."/>
            <person name="Levati E."/>
            <person name="Barry K.W."/>
            <person name="Belfiori B."/>
            <person name="Cichocki N."/>
            <person name="Clum A."/>
            <person name="Dockter R.B."/>
            <person name="Fauchery L."/>
            <person name="Guy J."/>
            <person name="Iotti M."/>
            <person name="Le Tacon F."/>
            <person name="Lindquist E.A."/>
            <person name="Lipzen A."/>
            <person name="Malagnac F."/>
            <person name="Mello A."/>
            <person name="Molinier V."/>
            <person name="Miyauchi S."/>
            <person name="Poulain J."/>
            <person name="Riccioni C."/>
            <person name="Rubini A."/>
            <person name="Sitrit Y."/>
            <person name="Splivallo R."/>
            <person name="Traeger S."/>
            <person name="Wang M."/>
            <person name="Zifcakova L."/>
            <person name="Wipf D."/>
            <person name="Zambonelli A."/>
            <person name="Paolocci F."/>
            <person name="Nowrousian M."/>
            <person name="Ottonello S."/>
            <person name="Baldrian P."/>
            <person name="Spatafora J.W."/>
            <person name="Henrissat B."/>
            <person name="Nagy L.G."/>
            <person name="Aury J.M."/>
            <person name="Wincker P."/>
            <person name="Grigoriev I.V."/>
            <person name="Bonfante P."/>
            <person name="Martin F.M."/>
        </authorList>
    </citation>
    <scope>NUCLEOTIDE SEQUENCE [LARGE SCALE GENOMIC DNA]</scope>
    <source>
        <strain evidence="2 3">120613-1</strain>
    </source>
</reference>
<dbReference type="EMBL" id="ML120422">
    <property type="protein sequence ID" value="RPA95668.1"/>
    <property type="molecule type" value="Genomic_DNA"/>
</dbReference>
<evidence type="ECO:0008006" key="4">
    <source>
        <dbReference type="Google" id="ProtNLM"/>
    </source>
</evidence>
<accession>A0A3N4JFC6</accession>
<evidence type="ECO:0000256" key="1">
    <source>
        <dbReference type="SAM" id="SignalP"/>
    </source>
</evidence>
<dbReference type="AlphaFoldDB" id="A0A3N4JFC6"/>
<name>A0A3N4JFC6_9PEZI</name>
<keyword evidence="1" id="KW-0732">Signal</keyword>
<feature type="chain" id="PRO_5018069067" description="Secreted protein" evidence="1">
    <location>
        <begin position="21"/>
        <end position="74"/>
    </location>
</feature>
<dbReference type="Proteomes" id="UP000276215">
    <property type="component" value="Unassembled WGS sequence"/>
</dbReference>
<evidence type="ECO:0000313" key="3">
    <source>
        <dbReference type="Proteomes" id="UP000276215"/>
    </source>
</evidence>
<keyword evidence="3" id="KW-1185">Reference proteome</keyword>
<gene>
    <name evidence="2" type="ORF">L873DRAFT_1294368</name>
</gene>
<evidence type="ECO:0000313" key="2">
    <source>
        <dbReference type="EMBL" id="RPA95668.1"/>
    </source>
</evidence>
<organism evidence="2 3">
    <name type="scientific">Choiromyces venosus 120613-1</name>
    <dbReference type="NCBI Taxonomy" id="1336337"/>
    <lineage>
        <taxon>Eukaryota</taxon>
        <taxon>Fungi</taxon>
        <taxon>Dikarya</taxon>
        <taxon>Ascomycota</taxon>
        <taxon>Pezizomycotina</taxon>
        <taxon>Pezizomycetes</taxon>
        <taxon>Pezizales</taxon>
        <taxon>Tuberaceae</taxon>
        <taxon>Choiromyces</taxon>
    </lineage>
</organism>
<sequence length="74" mass="8365">MPNYFLLALCSFFLWSLSLGVLPCPFVFLSCPPGSAFLSFRLCLRCPSSRRLQQKTPKCPTRLHQSRALALETT</sequence>
<protein>
    <recommendedName>
        <fullName evidence="4">Secreted protein</fullName>
    </recommendedName>
</protein>
<feature type="signal peptide" evidence="1">
    <location>
        <begin position="1"/>
        <end position="20"/>
    </location>
</feature>
<proteinExistence type="predicted"/>